<sequence length="193" mass="22376">DLWGLHKTVKFIRSFLPTNIPKKVQDLHIMNLISGHEQESGVVLIDKSRHFFSLLATCSLLKKYERKLTFYYVYGDKETFWIGFAAMEEDFSFINEYKTGILGVSKKKSVSSNSYKYVICNPQMLHLDENDEPLWINGGLTFDKSGSPMKSKNNLLQFKEYLHEPGYWYNNGLGGFGKDFCLETKNRSPIEFN</sequence>
<evidence type="ECO:0000256" key="5">
    <source>
        <dbReference type="ARBA" id="ARBA00022692"/>
    </source>
</evidence>
<evidence type="ECO:0000256" key="1">
    <source>
        <dbReference type="ARBA" id="ARBA00004606"/>
    </source>
</evidence>
<accession>A0AAD5XRA2</accession>
<keyword evidence="7" id="KW-1133">Transmembrane helix</keyword>
<dbReference type="PANTHER" id="PTHR31392">
    <property type="entry name" value="ALPHA-1,3-MANNOSYLTRANSFERASE MNN1-RELATED"/>
    <property type="match status" value="1"/>
</dbReference>
<dbReference type="PANTHER" id="PTHR31392:SF1">
    <property type="entry name" value="ALPHA-1,3-MANNOSYLTRANSFERASE MNN1-RELATED"/>
    <property type="match status" value="1"/>
</dbReference>
<reference evidence="10" key="1">
    <citation type="submission" date="2020-05" db="EMBL/GenBank/DDBJ databases">
        <title>Phylogenomic resolution of chytrid fungi.</title>
        <authorList>
            <person name="Stajich J.E."/>
            <person name="Amses K."/>
            <person name="Simmons R."/>
            <person name="Seto K."/>
            <person name="Myers J."/>
            <person name="Bonds A."/>
            <person name="Quandt C.A."/>
            <person name="Barry K."/>
            <person name="Liu P."/>
            <person name="Grigoriev I."/>
            <person name="Longcore J.E."/>
            <person name="James T.Y."/>
        </authorList>
    </citation>
    <scope>NUCLEOTIDE SEQUENCE</scope>
    <source>
        <strain evidence="10">JEL0476</strain>
    </source>
</reference>
<dbReference type="Proteomes" id="UP001211065">
    <property type="component" value="Unassembled WGS sequence"/>
</dbReference>
<evidence type="ECO:0000256" key="4">
    <source>
        <dbReference type="ARBA" id="ARBA00022679"/>
    </source>
</evidence>
<comment type="similarity">
    <text evidence="2">Belongs to the MNN1/MNT family.</text>
</comment>
<keyword evidence="8" id="KW-0472">Membrane</keyword>
<keyword evidence="3" id="KW-0328">Glycosyltransferase</keyword>
<keyword evidence="11" id="KW-1185">Reference proteome</keyword>
<dbReference type="AlphaFoldDB" id="A0AAD5XRA2"/>
<evidence type="ECO:0000256" key="3">
    <source>
        <dbReference type="ARBA" id="ARBA00022676"/>
    </source>
</evidence>
<dbReference type="Pfam" id="PF11051">
    <property type="entry name" value="Mannosyl_trans3"/>
    <property type="match status" value="1"/>
</dbReference>
<gene>
    <name evidence="10" type="ORF">HK099_003396</name>
</gene>
<feature type="non-terminal residue" evidence="10">
    <location>
        <position position="1"/>
    </location>
</feature>
<keyword evidence="9" id="KW-0325">Glycoprotein</keyword>
<dbReference type="GO" id="GO:0000033">
    <property type="term" value="F:alpha-1,3-mannosyltransferase activity"/>
    <property type="evidence" value="ECO:0007669"/>
    <property type="project" value="TreeGrafter"/>
</dbReference>
<dbReference type="EMBL" id="JADGJW010002226">
    <property type="protein sequence ID" value="KAJ3198930.1"/>
    <property type="molecule type" value="Genomic_DNA"/>
</dbReference>
<dbReference type="GO" id="GO:0005794">
    <property type="term" value="C:Golgi apparatus"/>
    <property type="evidence" value="ECO:0007669"/>
    <property type="project" value="TreeGrafter"/>
</dbReference>
<dbReference type="GO" id="GO:0016020">
    <property type="term" value="C:membrane"/>
    <property type="evidence" value="ECO:0007669"/>
    <property type="project" value="UniProtKB-SubCell"/>
</dbReference>
<dbReference type="GO" id="GO:0006493">
    <property type="term" value="P:protein O-linked glycosylation"/>
    <property type="evidence" value="ECO:0007669"/>
    <property type="project" value="TreeGrafter"/>
</dbReference>
<proteinExistence type="inferred from homology"/>
<evidence type="ECO:0000256" key="9">
    <source>
        <dbReference type="ARBA" id="ARBA00023180"/>
    </source>
</evidence>
<evidence type="ECO:0000256" key="2">
    <source>
        <dbReference type="ARBA" id="ARBA00009105"/>
    </source>
</evidence>
<keyword evidence="4" id="KW-0808">Transferase</keyword>
<evidence type="ECO:0000256" key="6">
    <source>
        <dbReference type="ARBA" id="ARBA00022968"/>
    </source>
</evidence>
<organism evidence="10 11">
    <name type="scientific">Clydaea vesicula</name>
    <dbReference type="NCBI Taxonomy" id="447962"/>
    <lineage>
        <taxon>Eukaryota</taxon>
        <taxon>Fungi</taxon>
        <taxon>Fungi incertae sedis</taxon>
        <taxon>Chytridiomycota</taxon>
        <taxon>Chytridiomycota incertae sedis</taxon>
        <taxon>Chytridiomycetes</taxon>
        <taxon>Lobulomycetales</taxon>
        <taxon>Lobulomycetaceae</taxon>
        <taxon>Clydaea</taxon>
    </lineage>
</organism>
<dbReference type="InterPro" id="IPR022751">
    <property type="entry name" value="Alpha_mannosyltransferase"/>
</dbReference>
<evidence type="ECO:0000313" key="11">
    <source>
        <dbReference type="Proteomes" id="UP001211065"/>
    </source>
</evidence>
<protein>
    <submittedName>
        <fullName evidence="10">Uncharacterized protein</fullName>
    </submittedName>
</protein>
<comment type="caution">
    <text evidence="10">The sequence shown here is derived from an EMBL/GenBank/DDBJ whole genome shotgun (WGS) entry which is preliminary data.</text>
</comment>
<keyword evidence="5" id="KW-0812">Transmembrane</keyword>
<comment type="subcellular location">
    <subcellularLocation>
        <location evidence="1">Membrane</location>
        <topology evidence="1">Single-pass type II membrane protein</topology>
    </subcellularLocation>
</comment>
<evidence type="ECO:0000256" key="8">
    <source>
        <dbReference type="ARBA" id="ARBA00023136"/>
    </source>
</evidence>
<evidence type="ECO:0000313" key="10">
    <source>
        <dbReference type="EMBL" id="KAJ3198930.1"/>
    </source>
</evidence>
<keyword evidence="6" id="KW-0735">Signal-anchor</keyword>
<evidence type="ECO:0000256" key="7">
    <source>
        <dbReference type="ARBA" id="ARBA00022989"/>
    </source>
</evidence>
<name>A0AAD5XRA2_9FUNG</name>
<feature type="non-terminal residue" evidence="10">
    <location>
        <position position="193"/>
    </location>
</feature>